<sequence>MTMNIEKYPHIQPVNRQSKVLQLASIFVPGTKSATKPNAHRTM</sequence>
<dbReference type="WBParaSite" id="Bm12968.1">
    <property type="protein sequence ID" value="Bm12968.1"/>
    <property type="gene ID" value="WBGene00233229"/>
</dbReference>
<reference evidence="1" key="1">
    <citation type="journal article" date="2007" name="Science">
        <title>Draft genome of the filarial nematode parasite Brugia malayi.</title>
        <authorList>
            <person name="Ghedin E."/>
            <person name="Wang S."/>
            <person name="Spiro D."/>
            <person name="Caler E."/>
            <person name="Zhao Q."/>
            <person name="Crabtree J."/>
            <person name="Allen J.E."/>
            <person name="Delcher A.L."/>
            <person name="Guiliano D.B."/>
            <person name="Miranda-Saavedra D."/>
            <person name="Angiuoli S.V."/>
            <person name="Creasy T."/>
            <person name="Amedeo P."/>
            <person name="Haas B."/>
            <person name="El-Sayed N.M."/>
            <person name="Wortman J.R."/>
            <person name="Feldblyum T."/>
            <person name="Tallon L."/>
            <person name="Schatz M."/>
            <person name="Shumway M."/>
            <person name="Koo H."/>
            <person name="Salzberg S.L."/>
            <person name="Schobel S."/>
            <person name="Pertea M."/>
            <person name="Pop M."/>
            <person name="White O."/>
            <person name="Barton G.J."/>
            <person name="Carlow C.K."/>
            <person name="Crawford M.J."/>
            <person name="Daub J."/>
            <person name="Dimmic M.W."/>
            <person name="Estes C.F."/>
            <person name="Foster J.M."/>
            <person name="Ganatra M."/>
            <person name="Gregory W.F."/>
            <person name="Johnson N.M."/>
            <person name="Jin J."/>
            <person name="Komuniecki R."/>
            <person name="Korf I."/>
            <person name="Kumar S."/>
            <person name="Laney S."/>
            <person name="Li B.W."/>
            <person name="Li W."/>
            <person name="Lindblom T.H."/>
            <person name="Lustigman S."/>
            <person name="Ma D."/>
            <person name="Maina C.V."/>
            <person name="Martin D.M."/>
            <person name="McCarter J.P."/>
            <person name="McReynolds L."/>
            <person name="Mitreva M."/>
            <person name="Nutman T.B."/>
            <person name="Parkinson J."/>
            <person name="Peregrin-Alvarez J.M."/>
            <person name="Poole C."/>
            <person name="Ren Q."/>
            <person name="Saunders L."/>
            <person name="Sluder A.E."/>
            <person name="Smith K."/>
            <person name="Stanke M."/>
            <person name="Unnasch T.R."/>
            <person name="Ware J."/>
            <person name="Wei A.D."/>
            <person name="Weil G."/>
            <person name="Williams D.J."/>
            <person name="Zhang Y."/>
            <person name="Williams S.A."/>
            <person name="Fraser-Liggett C."/>
            <person name="Slatko B."/>
            <person name="Blaxter M.L."/>
            <person name="Scott A.L."/>
        </authorList>
    </citation>
    <scope>NUCLEOTIDE SEQUENCE</scope>
    <source>
        <strain evidence="1">FR3</strain>
    </source>
</reference>
<dbReference type="AlphaFoldDB" id="A0A8L7SPK4"/>
<name>A0A8L7SPK4_BRUMA</name>
<organism evidence="1 2">
    <name type="scientific">Brugia malayi</name>
    <name type="common">Filarial nematode worm</name>
    <dbReference type="NCBI Taxonomy" id="6279"/>
    <lineage>
        <taxon>Eukaryota</taxon>
        <taxon>Metazoa</taxon>
        <taxon>Ecdysozoa</taxon>
        <taxon>Nematoda</taxon>
        <taxon>Chromadorea</taxon>
        <taxon>Rhabditida</taxon>
        <taxon>Spirurina</taxon>
        <taxon>Spiruromorpha</taxon>
        <taxon>Filarioidea</taxon>
        <taxon>Onchocercidae</taxon>
        <taxon>Brugia</taxon>
    </lineage>
</organism>
<evidence type="ECO:0000313" key="1">
    <source>
        <dbReference type="Proteomes" id="UP000006672"/>
    </source>
</evidence>
<dbReference type="Proteomes" id="UP000006672">
    <property type="component" value="Unassembled WGS sequence"/>
</dbReference>
<keyword evidence="1" id="KW-1185">Reference proteome</keyword>
<accession>A0A8L7SPK4</accession>
<protein>
    <submittedName>
        <fullName evidence="2">Uncharacterized protein</fullName>
    </submittedName>
</protein>
<evidence type="ECO:0000313" key="2">
    <source>
        <dbReference type="WBParaSite" id="Bm12968.1"/>
    </source>
</evidence>
<proteinExistence type="predicted"/>
<reference evidence="2" key="2">
    <citation type="submission" date="2022-04" db="UniProtKB">
        <authorList>
            <consortium name="WormBaseParasite"/>
        </authorList>
    </citation>
    <scope>IDENTIFICATION</scope>
</reference>